<dbReference type="Pfam" id="PF13359">
    <property type="entry name" value="DDE_Tnp_4"/>
    <property type="match status" value="1"/>
</dbReference>
<dbReference type="InterPro" id="IPR026103">
    <property type="entry name" value="HARBI1_animal"/>
</dbReference>
<evidence type="ECO:0000256" key="1">
    <source>
        <dbReference type="ARBA" id="ARBA00001968"/>
    </source>
</evidence>
<comment type="similarity">
    <text evidence="4">Belongs to the HARBI1 family.</text>
</comment>
<evidence type="ECO:0000256" key="12">
    <source>
        <dbReference type="ARBA" id="ARBA00045850"/>
    </source>
</evidence>
<comment type="function">
    <text evidence="12">Transposase-derived protein that may have nuclease activity. Does not have transposase activity.</text>
</comment>
<gene>
    <name evidence="15" type="ORF">ABMA27_003368</name>
    <name evidence="14" type="ORF">ABMA27_005183</name>
    <name evidence="16" type="ORF">ABMA27_014991</name>
</gene>
<evidence type="ECO:0000256" key="11">
    <source>
        <dbReference type="ARBA" id="ARBA00030126"/>
    </source>
</evidence>
<comment type="subcellular location">
    <subcellularLocation>
        <location evidence="3">Cytoplasm</location>
    </subcellularLocation>
    <subcellularLocation>
        <location evidence="2">Nucleus</location>
    </subcellularLocation>
</comment>
<evidence type="ECO:0000256" key="5">
    <source>
        <dbReference type="ARBA" id="ARBA00015519"/>
    </source>
</evidence>
<comment type="caution">
    <text evidence="16">The sequence shown here is derived from an EMBL/GenBank/DDBJ whole genome shotgun (WGS) entry which is preliminary data.</text>
</comment>
<dbReference type="EMBL" id="JBEUOH010000006">
    <property type="protein sequence ID" value="KAL0893404.1"/>
    <property type="molecule type" value="Genomic_DNA"/>
</dbReference>
<comment type="cofactor">
    <cofactor evidence="1">
        <name>a divalent metal cation</name>
        <dbReference type="ChEBI" id="CHEBI:60240"/>
    </cofactor>
</comment>
<reference evidence="16 17" key="1">
    <citation type="submission" date="2024-06" db="EMBL/GenBank/DDBJ databases">
        <title>A chromosome-level genome assembly of beet webworm, Loxostege sticticalis.</title>
        <authorList>
            <person name="Zhang Y."/>
        </authorList>
    </citation>
    <scope>NUCLEOTIDE SEQUENCE [LARGE SCALE GENOMIC DNA]</scope>
    <source>
        <strain evidence="16">AQ026</strain>
        <tissue evidence="16">Whole body</tissue>
    </source>
</reference>
<evidence type="ECO:0000313" key="15">
    <source>
        <dbReference type="EMBL" id="KAL0879653.1"/>
    </source>
</evidence>
<dbReference type="PRINTS" id="PR02086">
    <property type="entry name" value="PUTNUCHARBI1"/>
</dbReference>
<dbReference type="InterPro" id="IPR045249">
    <property type="entry name" value="HARBI1-like"/>
</dbReference>
<keyword evidence="6" id="KW-0963">Cytoplasm</keyword>
<keyword evidence="10" id="KW-0539">Nucleus</keyword>
<name>A0ABR3IAW2_LOXSC</name>
<keyword evidence="7" id="KW-0540">Nuclease</keyword>
<protein>
    <recommendedName>
        <fullName evidence="5">Putative nuclease HARBI1</fullName>
    </recommendedName>
    <alternativeName>
        <fullName evidence="11">Harbinger transposase-derived nuclease</fullName>
    </alternativeName>
</protein>
<sequence>MRPAAASVRWRILALANAADRRRRLINQRRKSRALLRINVDAFDLPEAEFIKTFRLGKEQVRALIQELTPYLSTQRRRDGISNDLKVLITLALYATGSYQTLVGQSVFHNVAQTTVSRSVRQVTDAINKIYSNHIKWPMLPQERNAIKAQFYHRFGIPGVLGCIDGTQVAIIRPVHHEERFFNRKGYHSLNVMIICDSELNILCMDASSPGSAHDSMVWQGHPLSRHLTDLSNNGEQVFLLGDSGYPLRATMMTPILNTREGSPEHYYYQHHVTARNVVERCIGVLKARFRCLLVARALHYNPITAAKIVNACCVLHNIANQNRAPLLSLTPAEAEDQIGGNERLNPQNRRVNPELLRGRELQQSLVERLWRERLVCMQVLYLVYNKGYNKTV</sequence>
<dbReference type="Proteomes" id="UP001549920">
    <property type="component" value="Unassembled WGS sequence"/>
</dbReference>
<proteinExistence type="inferred from homology"/>
<evidence type="ECO:0000256" key="4">
    <source>
        <dbReference type="ARBA" id="ARBA00006958"/>
    </source>
</evidence>
<evidence type="ECO:0000256" key="9">
    <source>
        <dbReference type="ARBA" id="ARBA00022801"/>
    </source>
</evidence>
<dbReference type="EMBL" id="JBEUOH010000017">
    <property type="protein sequence ID" value="KAL0871460.1"/>
    <property type="molecule type" value="Genomic_DNA"/>
</dbReference>
<evidence type="ECO:0000256" key="7">
    <source>
        <dbReference type="ARBA" id="ARBA00022722"/>
    </source>
</evidence>
<organism evidence="16 17">
    <name type="scientific">Loxostege sticticalis</name>
    <name type="common">Beet webworm moth</name>
    <dbReference type="NCBI Taxonomy" id="481309"/>
    <lineage>
        <taxon>Eukaryota</taxon>
        <taxon>Metazoa</taxon>
        <taxon>Ecdysozoa</taxon>
        <taxon>Arthropoda</taxon>
        <taxon>Hexapoda</taxon>
        <taxon>Insecta</taxon>
        <taxon>Pterygota</taxon>
        <taxon>Neoptera</taxon>
        <taxon>Endopterygota</taxon>
        <taxon>Lepidoptera</taxon>
        <taxon>Glossata</taxon>
        <taxon>Ditrysia</taxon>
        <taxon>Pyraloidea</taxon>
        <taxon>Crambidae</taxon>
        <taxon>Pyraustinae</taxon>
        <taxon>Loxostege</taxon>
    </lineage>
</organism>
<dbReference type="PANTHER" id="PTHR22930:SF289">
    <property type="entry name" value="DDE TNP4 DOMAIN-CONTAINING PROTEIN-RELATED"/>
    <property type="match status" value="1"/>
</dbReference>
<evidence type="ECO:0000313" key="16">
    <source>
        <dbReference type="EMBL" id="KAL0893404.1"/>
    </source>
</evidence>
<dbReference type="InterPro" id="IPR027806">
    <property type="entry name" value="HARBI1_dom"/>
</dbReference>
<accession>A0ABR3IAW2</accession>
<keyword evidence="17" id="KW-1185">Reference proteome</keyword>
<dbReference type="PANTHER" id="PTHR22930">
    <property type="match status" value="1"/>
</dbReference>
<keyword evidence="9" id="KW-0378">Hydrolase</keyword>
<evidence type="ECO:0000256" key="10">
    <source>
        <dbReference type="ARBA" id="ARBA00023242"/>
    </source>
</evidence>
<dbReference type="EMBL" id="JBEUOH010000014">
    <property type="protein sequence ID" value="KAL0879653.1"/>
    <property type="molecule type" value="Genomic_DNA"/>
</dbReference>
<evidence type="ECO:0000259" key="13">
    <source>
        <dbReference type="Pfam" id="PF13359"/>
    </source>
</evidence>
<feature type="domain" description="DDE Tnp4" evidence="13">
    <location>
        <begin position="164"/>
        <end position="318"/>
    </location>
</feature>
<evidence type="ECO:0000256" key="3">
    <source>
        <dbReference type="ARBA" id="ARBA00004496"/>
    </source>
</evidence>
<evidence type="ECO:0000313" key="17">
    <source>
        <dbReference type="Proteomes" id="UP001549920"/>
    </source>
</evidence>
<keyword evidence="8" id="KW-0479">Metal-binding</keyword>
<evidence type="ECO:0000256" key="2">
    <source>
        <dbReference type="ARBA" id="ARBA00004123"/>
    </source>
</evidence>
<evidence type="ECO:0000256" key="8">
    <source>
        <dbReference type="ARBA" id="ARBA00022723"/>
    </source>
</evidence>
<evidence type="ECO:0000256" key="6">
    <source>
        <dbReference type="ARBA" id="ARBA00022490"/>
    </source>
</evidence>
<evidence type="ECO:0000313" key="14">
    <source>
        <dbReference type="EMBL" id="KAL0871460.1"/>
    </source>
</evidence>